<dbReference type="OrthoDB" id="4499616at2759"/>
<accession>A0A2B7YR67</accession>
<dbReference type="Proteomes" id="UP000224634">
    <property type="component" value="Unassembled WGS sequence"/>
</dbReference>
<organism evidence="1 2">
    <name type="scientific">Polytolypa hystricis (strain UAMH7299)</name>
    <dbReference type="NCBI Taxonomy" id="1447883"/>
    <lineage>
        <taxon>Eukaryota</taxon>
        <taxon>Fungi</taxon>
        <taxon>Dikarya</taxon>
        <taxon>Ascomycota</taxon>
        <taxon>Pezizomycotina</taxon>
        <taxon>Eurotiomycetes</taxon>
        <taxon>Eurotiomycetidae</taxon>
        <taxon>Onygenales</taxon>
        <taxon>Onygenales incertae sedis</taxon>
        <taxon>Polytolypa</taxon>
    </lineage>
</organism>
<gene>
    <name evidence="1" type="ORF">AJ80_02276</name>
</gene>
<reference evidence="1 2" key="1">
    <citation type="submission" date="2017-10" db="EMBL/GenBank/DDBJ databases">
        <title>Comparative genomics in systemic dimorphic fungi from Ajellomycetaceae.</title>
        <authorList>
            <person name="Munoz J.F."/>
            <person name="Mcewen J.G."/>
            <person name="Clay O.K."/>
            <person name="Cuomo C.A."/>
        </authorList>
    </citation>
    <scope>NUCLEOTIDE SEQUENCE [LARGE SCALE GENOMIC DNA]</scope>
    <source>
        <strain evidence="1 2">UAMH7299</strain>
    </source>
</reference>
<keyword evidence="2" id="KW-1185">Reference proteome</keyword>
<comment type="caution">
    <text evidence="1">The sequence shown here is derived from an EMBL/GenBank/DDBJ whole genome shotgun (WGS) entry which is preliminary data.</text>
</comment>
<evidence type="ECO:0000313" key="2">
    <source>
        <dbReference type="Proteomes" id="UP000224634"/>
    </source>
</evidence>
<sequence length="96" mass="10925">MATHECELFVIESNALELEEERGVWQEGHAQLNEYLENLAKGHGRRVFGAIAVGKTVRFYEWDSGAEEIQNLAEIDECFYLDGQCQTVEVGTKFNL</sequence>
<dbReference type="AlphaFoldDB" id="A0A2B7YR67"/>
<proteinExistence type="predicted"/>
<evidence type="ECO:0000313" key="1">
    <source>
        <dbReference type="EMBL" id="PGH23670.1"/>
    </source>
</evidence>
<name>A0A2B7YR67_POLH7</name>
<dbReference type="EMBL" id="PDNA01000021">
    <property type="protein sequence ID" value="PGH23670.1"/>
    <property type="molecule type" value="Genomic_DNA"/>
</dbReference>
<protein>
    <submittedName>
        <fullName evidence="1">Uncharacterized protein</fullName>
    </submittedName>
</protein>